<proteinExistence type="predicted"/>
<keyword evidence="3" id="KW-0808">Transferase</keyword>
<dbReference type="AlphaFoldDB" id="A0A7W7R2S2"/>
<sequence length="158" mass="17563">MPISRRRLRELVDKWALRLDEDCDTALATVISELVSNAVRHSSGAMLTVGVHANLDLRRLLLEVYDGSVVLPQARVVGLDSEAGRGMLLVDRLSLSHGAERTERGKRVWAELGIPEQPLTRRQLILHPRRAARAVARRLSAPRRPPIHPPTLAASRPC</sequence>
<dbReference type="RefSeq" id="WP_312897282.1">
    <property type="nucleotide sequence ID" value="NZ_JACHJV010000001.1"/>
</dbReference>
<evidence type="ECO:0000259" key="2">
    <source>
        <dbReference type="Pfam" id="PF02518"/>
    </source>
</evidence>
<dbReference type="GO" id="GO:0004674">
    <property type="term" value="F:protein serine/threonine kinase activity"/>
    <property type="evidence" value="ECO:0007669"/>
    <property type="project" value="UniProtKB-KW"/>
</dbReference>
<keyword evidence="3" id="KW-0418">Kinase</keyword>
<dbReference type="PANTHER" id="PTHR35526:SF3">
    <property type="entry name" value="ANTI-SIGMA-F FACTOR RSBW"/>
    <property type="match status" value="1"/>
</dbReference>
<name>A0A7W7R2S2_KITKI</name>
<keyword evidence="1" id="KW-0723">Serine/threonine-protein kinase</keyword>
<dbReference type="Proteomes" id="UP000540506">
    <property type="component" value="Unassembled WGS sequence"/>
</dbReference>
<protein>
    <submittedName>
        <fullName evidence="3">Two-component sensor histidine kinase</fullName>
    </submittedName>
</protein>
<accession>A0A7W7R2S2</accession>
<comment type="caution">
    <text evidence="3">The sequence shown here is derived from an EMBL/GenBank/DDBJ whole genome shotgun (WGS) entry which is preliminary data.</text>
</comment>
<dbReference type="Pfam" id="PF02518">
    <property type="entry name" value="HATPase_c"/>
    <property type="match status" value="1"/>
</dbReference>
<evidence type="ECO:0000313" key="4">
    <source>
        <dbReference type="Proteomes" id="UP000540506"/>
    </source>
</evidence>
<feature type="domain" description="Histidine kinase/HSP90-like ATPase" evidence="2">
    <location>
        <begin position="26"/>
        <end position="112"/>
    </location>
</feature>
<keyword evidence="4" id="KW-1185">Reference proteome</keyword>
<organism evidence="3 4">
    <name type="scientific">Kitasatospora kifunensis</name>
    <name type="common">Streptomyces kifunensis</name>
    <dbReference type="NCBI Taxonomy" id="58351"/>
    <lineage>
        <taxon>Bacteria</taxon>
        <taxon>Bacillati</taxon>
        <taxon>Actinomycetota</taxon>
        <taxon>Actinomycetes</taxon>
        <taxon>Kitasatosporales</taxon>
        <taxon>Streptomycetaceae</taxon>
        <taxon>Kitasatospora</taxon>
    </lineage>
</organism>
<dbReference type="InterPro" id="IPR050267">
    <property type="entry name" value="Anti-sigma-factor_SerPK"/>
</dbReference>
<dbReference type="PANTHER" id="PTHR35526">
    <property type="entry name" value="ANTI-SIGMA-F FACTOR RSBW-RELATED"/>
    <property type="match status" value="1"/>
</dbReference>
<evidence type="ECO:0000313" key="3">
    <source>
        <dbReference type="EMBL" id="MBB4924355.1"/>
    </source>
</evidence>
<dbReference type="CDD" id="cd16936">
    <property type="entry name" value="HATPase_RsbW-like"/>
    <property type="match status" value="1"/>
</dbReference>
<evidence type="ECO:0000256" key="1">
    <source>
        <dbReference type="ARBA" id="ARBA00022527"/>
    </source>
</evidence>
<dbReference type="Gene3D" id="3.30.565.10">
    <property type="entry name" value="Histidine kinase-like ATPase, C-terminal domain"/>
    <property type="match status" value="1"/>
</dbReference>
<dbReference type="SUPFAM" id="SSF55874">
    <property type="entry name" value="ATPase domain of HSP90 chaperone/DNA topoisomerase II/histidine kinase"/>
    <property type="match status" value="1"/>
</dbReference>
<dbReference type="EMBL" id="JACHJV010000001">
    <property type="protein sequence ID" value="MBB4924355.1"/>
    <property type="molecule type" value="Genomic_DNA"/>
</dbReference>
<dbReference type="InterPro" id="IPR003594">
    <property type="entry name" value="HATPase_dom"/>
</dbReference>
<reference evidence="3 4" key="1">
    <citation type="submission" date="2020-08" db="EMBL/GenBank/DDBJ databases">
        <title>Sequencing the genomes of 1000 actinobacteria strains.</title>
        <authorList>
            <person name="Klenk H.-P."/>
        </authorList>
    </citation>
    <scope>NUCLEOTIDE SEQUENCE [LARGE SCALE GENOMIC DNA]</scope>
    <source>
        <strain evidence="3 4">DSM 41654</strain>
    </source>
</reference>
<gene>
    <name evidence="3" type="ORF">FHR34_003348</name>
</gene>
<dbReference type="InterPro" id="IPR036890">
    <property type="entry name" value="HATPase_C_sf"/>
</dbReference>